<sequence length="259" mass="30292">MPLCKHFFPDSQASRLIPSSQPIDFGDIYVVRGSIALPILELFKGDQTMKTAFSQKTQDDYESYPHLNKARPAIIVKTRPKDNLIGGWHPPIWYMATFQNTSEYRSLPRLYKHFLMAVNSRALHRQSPNEDRHIHTLPEWRGSSQQWVLALEYTPPANYWGSGRWESPGDEIGDPLTHYAVDAGLLQKARGYAEEQLNKYMVDTPRRLKLEMRDEFFRHLRERKKENASHLNHFSQTSDLFNCMRIRLVSSNKVWQMDT</sequence>
<dbReference type="Proteomes" id="UP000027265">
    <property type="component" value="Unassembled WGS sequence"/>
</dbReference>
<organism evidence="1 2">
    <name type="scientific">Jaapia argillacea MUCL 33604</name>
    <dbReference type="NCBI Taxonomy" id="933084"/>
    <lineage>
        <taxon>Eukaryota</taxon>
        <taxon>Fungi</taxon>
        <taxon>Dikarya</taxon>
        <taxon>Basidiomycota</taxon>
        <taxon>Agaricomycotina</taxon>
        <taxon>Agaricomycetes</taxon>
        <taxon>Agaricomycetidae</taxon>
        <taxon>Jaapiales</taxon>
        <taxon>Jaapiaceae</taxon>
        <taxon>Jaapia</taxon>
    </lineage>
</organism>
<gene>
    <name evidence="1" type="ORF">JAAARDRAFT_527394</name>
</gene>
<keyword evidence="2" id="KW-1185">Reference proteome</keyword>
<dbReference type="AlphaFoldDB" id="A0A067Q4I8"/>
<protein>
    <submittedName>
        <fullName evidence="1">Uncharacterized protein</fullName>
    </submittedName>
</protein>
<dbReference type="HOGENOM" id="CLU_093922_0_0_1"/>
<dbReference type="OrthoDB" id="3327494at2759"/>
<reference evidence="2" key="1">
    <citation type="journal article" date="2014" name="Proc. Natl. Acad. Sci. U.S.A.">
        <title>Extensive sampling of basidiomycete genomes demonstrates inadequacy of the white-rot/brown-rot paradigm for wood decay fungi.</title>
        <authorList>
            <person name="Riley R."/>
            <person name="Salamov A.A."/>
            <person name="Brown D.W."/>
            <person name="Nagy L.G."/>
            <person name="Floudas D."/>
            <person name="Held B.W."/>
            <person name="Levasseur A."/>
            <person name="Lombard V."/>
            <person name="Morin E."/>
            <person name="Otillar R."/>
            <person name="Lindquist E.A."/>
            <person name="Sun H."/>
            <person name="LaButti K.M."/>
            <person name="Schmutz J."/>
            <person name="Jabbour D."/>
            <person name="Luo H."/>
            <person name="Baker S.E."/>
            <person name="Pisabarro A.G."/>
            <person name="Walton J.D."/>
            <person name="Blanchette R.A."/>
            <person name="Henrissat B."/>
            <person name="Martin F."/>
            <person name="Cullen D."/>
            <person name="Hibbett D.S."/>
            <person name="Grigoriev I.V."/>
        </authorList>
    </citation>
    <scope>NUCLEOTIDE SEQUENCE [LARGE SCALE GENOMIC DNA]</scope>
    <source>
        <strain evidence="2">MUCL 33604</strain>
    </source>
</reference>
<dbReference type="InParanoid" id="A0A067Q4I8"/>
<proteinExistence type="predicted"/>
<evidence type="ECO:0000313" key="1">
    <source>
        <dbReference type="EMBL" id="KDQ61953.1"/>
    </source>
</evidence>
<dbReference type="EMBL" id="KL197712">
    <property type="protein sequence ID" value="KDQ61953.1"/>
    <property type="molecule type" value="Genomic_DNA"/>
</dbReference>
<name>A0A067Q4I8_9AGAM</name>
<evidence type="ECO:0000313" key="2">
    <source>
        <dbReference type="Proteomes" id="UP000027265"/>
    </source>
</evidence>
<accession>A0A067Q4I8</accession>